<keyword evidence="4 6" id="KW-1133">Transmembrane helix</keyword>
<evidence type="ECO:0000256" key="1">
    <source>
        <dbReference type="ARBA" id="ARBA00004651"/>
    </source>
</evidence>
<dbReference type="RefSeq" id="WP_013384324.1">
    <property type="nucleotide sequence ID" value="NC_017384.1"/>
</dbReference>
<evidence type="ECO:0000256" key="2">
    <source>
        <dbReference type="ARBA" id="ARBA00022475"/>
    </source>
</evidence>
<dbReference type="PIRSF" id="PIRSF033913">
    <property type="entry name" value="S-S_format_DsbB"/>
    <property type="match status" value="1"/>
</dbReference>
<feature type="transmembrane region" description="Helical" evidence="6">
    <location>
        <begin position="40"/>
        <end position="56"/>
    </location>
</feature>
<dbReference type="PANTHER" id="PTHR36570:SF3">
    <property type="entry name" value="DISULFIDE BOND FORMATION PROTEIN B"/>
    <property type="match status" value="1"/>
</dbReference>
<dbReference type="InterPro" id="IPR050183">
    <property type="entry name" value="DsbB"/>
</dbReference>
<dbReference type="Proteomes" id="UP000000692">
    <property type="component" value="Chromosome"/>
</dbReference>
<keyword evidence="2" id="KW-1003">Cell membrane</keyword>
<dbReference type="EMBL" id="CP002018">
    <property type="protein sequence ID" value="AEM40865.1"/>
    <property type="molecule type" value="Genomic_DNA"/>
</dbReference>
<dbReference type="AlphaFoldDB" id="F9Y6B9"/>
<comment type="subcellular location">
    <subcellularLocation>
        <location evidence="1">Cell membrane</location>
        <topology evidence="1">Multi-pass membrane protein</topology>
    </subcellularLocation>
</comment>
<accession>F9Y6B9</accession>
<evidence type="ECO:0000256" key="3">
    <source>
        <dbReference type="ARBA" id="ARBA00022692"/>
    </source>
</evidence>
<dbReference type="eggNOG" id="COG1495">
    <property type="taxonomic scope" value="Bacteria"/>
</dbReference>
<dbReference type="OrthoDB" id="9808637at2"/>
<evidence type="ECO:0000313" key="8">
    <source>
        <dbReference type="Proteomes" id="UP000000692"/>
    </source>
</evidence>
<evidence type="ECO:0000256" key="5">
    <source>
        <dbReference type="ARBA" id="ARBA00023136"/>
    </source>
</evidence>
<dbReference type="SUPFAM" id="SSF158442">
    <property type="entry name" value="DsbB-like"/>
    <property type="match status" value="1"/>
</dbReference>
<dbReference type="PANTHER" id="PTHR36570">
    <property type="entry name" value="DISULFIDE BOND FORMATION PROTEIN B"/>
    <property type="match status" value="1"/>
</dbReference>
<protein>
    <submittedName>
        <fullName evidence="7">Disulfide bond formation protein, DsbB family protein</fullName>
    </submittedName>
</protein>
<dbReference type="PATRIC" id="fig|759362.5.peg.1055"/>
<feature type="transmembrane region" description="Helical" evidence="6">
    <location>
        <begin position="63"/>
        <end position="85"/>
    </location>
</feature>
<organism evidence="7 8">
    <name type="scientific">Ketogulonicigenium vulgare (strain WSH-001)</name>
    <dbReference type="NCBI Taxonomy" id="759362"/>
    <lineage>
        <taxon>Bacteria</taxon>
        <taxon>Pseudomonadati</taxon>
        <taxon>Pseudomonadota</taxon>
        <taxon>Alphaproteobacteria</taxon>
        <taxon>Rhodobacterales</taxon>
        <taxon>Roseobacteraceae</taxon>
        <taxon>Ketogulonicigenium</taxon>
    </lineage>
</organism>
<feature type="transmembrane region" description="Helical" evidence="6">
    <location>
        <begin position="125"/>
        <end position="148"/>
    </location>
</feature>
<dbReference type="InterPro" id="IPR003752">
    <property type="entry name" value="DiS_bond_form_DsbB/BdbC"/>
</dbReference>
<keyword evidence="8" id="KW-1185">Reference proteome</keyword>
<dbReference type="InterPro" id="IPR023380">
    <property type="entry name" value="DsbB-like_sf"/>
</dbReference>
<dbReference type="GO" id="GO:0015035">
    <property type="term" value="F:protein-disulfide reductase activity"/>
    <property type="evidence" value="ECO:0007669"/>
    <property type="project" value="InterPro"/>
</dbReference>
<dbReference type="HOGENOM" id="CLU_098660_0_0_5"/>
<dbReference type="InterPro" id="IPR024199">
    <property type="entry name" value="Uncharacterised_DsbB"/>
</dbReference>
<gene>
    <name evidence="7" type="ordered locus">KVU_1026</name>
</gene>
<name>F9Y6B9_KETVW</name>
<dbReference type="GO" id="GO:0005886">
    <property type="term" value="C:plasma membrane"/>
    <property type="evidence" value="ECO:0007669"/>
    <property type="project" value="UniProtKB-SubCell"/>
</dbReference>
<keyword evidence="3 6" id="KW-0812">Transmembrane</keyword>
<dbReference type="Gene3D" id="1.20.1550.10">
    <property type="entry name" value="DsbB-like"/>
    <property type="match status" value="1"/>
</dbReference>
<dbReference type="Pfam" id="PF02600">
    <property type="entry name" value="DsbB"/>
    <property type="match status" value="1"/>
</dbReference>
<evidence type="ECO:0000256" key="6">
    <source>
        <dbReference type="SAM" id="Phobius"/>
    </source>
</evidence>
<reference evidence="7 8" key="1">
    <citation type="journal article" date="2011" name="J. Bacteriol.">
        <title>Complete genome sequence of the industrial strain Ketogulonicigenium vulgare WSH-001.</title>
        <authorList>
            <person name="Liu L."/>
            <person name="Li Y."/>
            <person name="Zhang J."/>
            <person name="Zhou Z."/>
            <person name="Liu J."/>
            <person name="Li X."/>
            <person name="Zhou J."/>
            <person name="Du G."/>
            <person name="Wang L."/>
            <person name="Chen J."/>
        </authorList>
    </citation>
    <scope>NUCLEOTIDE SEQUENCE [LARGE SCALE GENOMIC DNA]</scope>
    <source>
        <strain evidence="7 8">WSH-001</strain>
    </source>
</reference>
<evidence type="ECO:0000313" key="7">
    <source>
        <dbReference type="EMBL" id="AEM40865.1"/>
    </source>
</evidence>
<feature type="transmembrane region" description="Helical" evidence="6">
    <location>
        <begin position="7"/>
        <end position="28"/>
    </location>
</feature>
<dbReference type="KEGG" id="kvl:KVU_1026"/>
<proteinExistence type="predicted"/>
<evidence type="ECO:0000256" key="4">
    <source>
        <dbReference type="ARBA" id="ARBA00022989"/>
    </source>
</evidence>
<dbReference type="GO" id="GO:0006457">
    <property type="term" value="P:protein folding"/>
    <property type="evidence" value="ECO:0007669"/>
    <property type="project" value="InterPro"/>
</dbReference>
<sequence length="155" mass="16468">MTLNRLILIATTGSVALIAGALFFQSIGYAPCAMCHWQRWPHYTAIVIGIIALLLPQTTAKRVFAGLGALAALTTSGIGFFHAGVELKWWPGPQSCTGSGLGGLSGGDLLSMDGPRIIMCDQVSWAFMGISMAGWNAIISLFIAMIWLRAAIKGR</sequence>
<keyword evidence="5 6" id="KW-0472">Membrane</keyword>